<feature type="disulfide bond" evidence="24">
    <location>
        <begin position="221"/>
        <end position="236"/>
    </location>
</feature>
<feature type="repeat" description="LDL-receptor class B" evidence="25">
    <location>
        <begin position="491"/>
        <end position="533"/>
    </location>
</feature>
<keyword evidence="8" id="KW-0254">Endocytosis</keyword>
<keyword evidence="20" id="KW-0168">Coated pit</keyword>
<protein>
    <submittedName>
        <fullName evidence="29">Low-density lipoprotein receptor</fullName>
    </submittedName>
</protein>
<evidence type="ECO:0000256" key="13">
    <source>
        <dbReference type="ARBA" id="ARBA00022989"/>
    </source>
</evidence>
<dbReference type="RefSeq" id="XP_042200596.1">
    <property type="nucleotide sequence ID" value="XM_042344662.1"/>
</dbReference>
<dbReference type="FunFam" id="2.10.25.10:FF:000009">
    <property type="entry name" value="Low-density lipoprotein receptor isoform 1"/>
    <property type="match status" value="1"/>
</dbReference>
<evidence type="ECO:0000256" key="20">
    <source>
        <dbReference type="ARBA" id="ARBA00023176"/>
    </source>
</evidence>
<feature type="disulfide bond" evidence="24">
    <location>
        <begin position="134"/>
        <end position="149"/>
    </location>
</feature>
<feature type="chain" id="PRO_5004778128" evidence="27">
    <location>
        <begin position="27"/>
        <end position="873"/>
    </location>
</feature>
<evidence type="ECO:0000256" key="11">
    <source>
        <dbReference type="ARBA" id="ARBA00022729"/>
    </source>
</evidence>
<evidence type="ECO:0000256" key="5">
    <source>
        <dbReference type="ARBA" id="ARBA00022475"/>
    </source>
</evidence>
<evidence type="ECO:0000256" key="18">
    <source>
        <dbReference type="ARBA" id="ARBA00023166"/>
    </source>
</evidence>
<evidence type="ECO:0000256" key="17">
    <source>
        <dbReference type="ARBA" id="ARBA00023157"/>
    </source>
</evidence>
<feature type="transmembrane region" description="Helical" evidence="26">
    <location>
        <begin position="801"/>
        <end position="822"/>
    </location>
</feature>
<evidence type="ECO:0000256" key="27">
    <source>
        <dbReference type="SAM" id="SignalP"/>
    </source>
</evidence>
<dbReference type="GO" id="GO:0006898">
    <property type="term" value="P:receptor-mediated endocytosis"/>
    <property type="evidence" value="ECO:0007669"/>
    <property type="project" value="TreeGrafter"/>
</dbReference>
<dbReference type="SMART" id="SM00135">
    <property type="entry name" value="LY"/>
    <property type="match status" value="5"/>
</dbReference>
<evidence type="ECO:0000256" key="4">
    <source>
        <dbReference type="ARBA" id="ARBA00022448"/>
    </source>
</evidence>
<evidence type="ECO:0000256" key="10">
    <source>
        <dbReference type="ARBA" id="ARBA00022710"/>
    </source>
</evidence>
<dbReference type="SUPFAM" id="SSF63825">
    <property type="entry name" value="YWTD domain"/>
    <property type="match status" value="1"/>
</dbReference>
<dbReference type="Gene3D" id="2.10.25.10">
    <property type="entry name" value="Laminin"/>
    <property type="match status" value="3"/>
</dbReference>
<name>V9KE93_CALMI</name>
<keyword evidence="15" id="KW-0443">Lipid metabolism</keyword>
<evidence type="ECO:0000256" key="24">
    <source>
        <dbReference type="PROSITE-ProRule" id="PRU00124"/>
    </source>
</evidence>
<dbReference type="SUPFAM" id="SSF57424">
    <property type="entry name" value="LDL receptor-like module"/>
    <property type="match status" value="6"/>
</dbReference>
<dbReference type="Pfam" id="PF07645">
    <property type="entry name" value="EGF_CA"/>
    <property type="match status" value="1"/>
</dbReference>
<dbReference type="PROSITE" id="PS01186">
    <property type="entry name" value="EGF_2"/>
    <property type="match status" value="2"/>
</dbReference>
<accession>V9KE93</accession>
<dbReference type="FunFam" id="4.10.400.10:FF:000034">
    <property type="entry name" value="Low-density lipoprotein receptor-related protein 2"/>
    <property type="match status" value="1"/>
</dbReference>
<dbReference type="InterPro" id="IPR001881">
    <property type="entry name" value="EGF-like_Ca-bd_dom"/>
</dbReference>
<feature type="repeat" description="LDL-receptor class B" evidence="25">
    <location>
        <begin position="578"/>
        <end position="622"/>
    </location>
</feature>
<feature type="disulfide bond" evidence="24">
    <location>
        <begin position="209"/>
        <end position="227"/>
    </location>
</feature>
<keyword evidence="21" id="KW-0325">Glycoprotein</keyword>
<feature type="disulfide bond" evidence="24">
    <location>
        <begin position="260"/>
        <end position="275"/>
    </location>
</feature>
<keyword evidence="22" id="KW-0753">Steroid metabolism</keyword>
<dbReference type="PANTHER" id="PTHR22722:SF15">
    <property type="entry name" value="LOW-DENSITY LIPOPROTEIN RECEPTOR-RELATED"/>
    <property type="match status" value="1"/>
</dbReference>
<comment type="subcellular location">
    <subcellularLocation>
        <location evidence="1">Cell membrane</location>
        <topology evidence="1">Single-pass type I membrane protein</topology>
    </subcellularLocation>
    <subcellularLocation>
        <location evidence="2">Membrane</location>
        <location evidence="2">Clathrin-coated pit</location>
    </subcellularLocation>
</comment>
<evidence type="ECO:0000256" key="1">
    <source>
        <dbReference type="ARBA" id="ARBA00004251"/>
    </source>
</evidence>
<dbReference type="Pfam" id="PF00057">
    <property type="entry name" value="Ldl_recept_a"/>
    <property type="match status" value="7"/>
</dbReference>
<feature type="disulfide bond" evidence="24">
    <location>
        <begin position="122"/>
        <end position="140"/>
    </location>
</feature>
<dbReference type="GO" id="GO:0042562">
    <property type="term" value="F:hormone binding"/>
    <property type="evidence" value="ECO:0007669"/>
    <property type="project" value="TreeGrafter"/>
</dbReference>
<dbReference type="InterPro" id="IPR000742">
    <property type="entry name" value="EGF"/>
</dbReference>
<evidence type="ECO:0000256" key="8">
    <source>
        <dbReference type="ARBA" id="ARBA00022583"/>
    </source>
</evidence>
<keyword evidence="17 23" id="KW-1015">Disulfide bond</keyword>
<dbReference type="GO" id="GO:0005509">
    <property type="term" value="F:calcium ion binding"/>
    <property type="evidence" value="ECO:0007669"/>
    <property type="project" value="InterPro"/>
</dbReference>
<keyword evidence="7" id="KW-0153">Cholesterol metabolism</keyword>
<comment type="similarity">
    <text evidence="3">Belongs to the LDLR family.</text>
</comment>
<keyword evidence="29" id="KW-0449">Lipoprotein</keyword>
<dbReference type="FunFam" id="4.10.400.10:FF:000116">
    <property type="entry name" value="Low-density lipoprotein receptor"/>
    <property type="match status" value="1"/>
</dbReference>
<feature type="disulfide bond" evidence="24">
    <location>
        <begin position="289"/>
        <end position="307"/>
    </location>
</feature>
<feature type="disulfide bond" evidence="24">
    <location>
        <begin position="95"/>
        <end position="110"/>
    </location>
</feature>
<evidence type="ECO:0000256" key="22">
    <source>
        <dbReference type="ARBA" id="ARBA00023221"/>
    </source>
</evidence>
<dbReference type="FunFam" id="4.10.400.10:FF:000025">
    <property type="entry name" value="Very low density lipoprotein receptor"/>
    <property type="match status" value="1"/>
</dbReference>
<keyword evidence="13 26" id="KW-1133">Transmembrane helix</keyword>
<keyword evidence="11 27" id="KW-0732">Signal</keyword>
<dbReference type="SMART" id="SM00179">
    <property type="entry name" value="EGF_CA"/>
    <property type="match status" value="2"/>
</dbReference>
<dbReference type="AlphaFoldDB" id="V9KE93"/>
<feature type="disulfide bond" evidence="24">
    <location>
        <begin position="40"/>
        <end position="58"/>
    </location>
</feature>
<evidence type="ECO:0000256" key="3">
    <source>
        <dbReference type="ARBA" id="ARBA00009939"/>
    </source>
</evidence>
<dbReference type="InterPro" id="IPR023415">
    <property type="entry name" value="LDLR_class-A_CS"/>
</dbReference>
<evidence type="ECO:0000256" key="19">
    <source>
        <dbReference type="ARBA" id="ARBA00023170"/>
    </source>
</evidence>
<dbReference type="PANTHER" id="PTHR22722">
    <property type="entry name" value="LOW-DENSITY LIPOPROTEIN RECEPTOR-RELATED PROTEIN 2-RELATED"/>
    <property type="match status" value="1"/>
</dbReference>
<evidence type="ECO:0000256" key="26">
    <source>
        <dbReference type="SAM" id="Phobius"/>
    </source>
</evidence>
<feature type="disulfide bond" evidence="24">
    <location>
        <begin position="202"/>
        <end position="214"/>
    </location>
</feature>
<feature type="disulfide bond" evidence="24">
    <location>
        <begin position="154"/>
        <end position="166"/>
    </location>
</feature>
<dbReference type="CDD" id="cd00054">
    <property type="entry name" value="EGF_CA"/>
    <property type="match status" value="1"/>
</dbReference>
<keyword evidence="6 23" id="KW-0245">EGF-like domain</keyword>
<feature type="repeat" description="LDL-receptor class B" evidence="25">
    <location>
        <begin position="444"/>
        <end position="490"/>
    </location>
</feature>
<dbReference type="InterPro" id="IPR009030">
    <property type="entry name" value="Growth_fac_rcpt_cys_sf"/>
</dbReference>
<feature type="repeat" description="LDL-receptor class B" evidence="25">
    <location>
        <begin position="534"/>
        <end position="577"/>
    </location>
</feature>
<keyword evidence="12" id="KW-0677">Repeat</keyword>
<dbReference type="PROSITE" id="PS51120">
    <property type="entry name" value="LDLRB"/>
    <property type="match status" value="4"/>
</dbReference>
<dbReference type="Gene3D" id="2.120.10.30">
    <property type="entry name" value="TolB, C-terminal domain"/>
    <property type="match status" value="1"/>
</dbReference>
<dbReference type="SMART" id="SM00192">
    <property type="entry name" value="LDLa"/>
    <property type="match status" value="7"/>
</dbReference>
<dbReference type="InterPro" id="IPR000152">
    <property type="entry name" value="EGF-type_Asp/Asn_hydroxyl_site"/>
</dbReference>
<dbReference type="SUPFAM" id="SSF57184">
    <property type="entry name" value="Growth factor receptor domain"/>
    <property type="match status" value="1"/>
</dbReference>
<evidence type="ECO:0000256" key="14">
    <source>
        <dbReference type="ARBA" id="ARBA00023055"/>
    </source>
</evidence>
<dbReference type="GO" id="GO:0043235">
    <property type="term" value="C:receptor complex"/>
    <property type="evidence" value="ECO:0007669"/>
    <property type="project" value="TreeGrafter"/>
</dbReference>
<evidence type="ECO:0000256" key="6">
    <source>
        <dbReference type="ARBA" id="ARBA00022536"/>
    </source>
</evidence>
<evidence type="ECO:0000256" key="7">
    <source>
        <dbReference type="ARBA" id="ARBA00022548"/>
    </source>
</evidence>
<keyword evidence="9 26" id="KW-0812">Transmembrane</keyword>
<keyword evidence="4" id="KW-0813">Transport</keyword>
<dbReference type="KEGG" id="cmk:103187554"/>
<dbReference type="Gene3D" id="4.10.400.10">
    <property type="entry name" value="Low-density Lipoprotein Receptor"/>
    <property type="match status" value="7"/>
</dbReference>
<dbReference type="CDD" id="cd00112">
    <property type="entry name" value="LDLa"/>
    <property type="match status" value="6"/>
</dbReference>
<dbReference type="GO" id="GO:0016324">
    <property type="term" value="C:apical plasma membrane"/>
    <property type="evidence" value="ECO:0007669"/>
    <property type="project" value="TreeGrafter"/>
</dbReference>
<keyword evidence="5" id="KW-1003">Cell membrane</keyword>
<dbReference type="PROSITE" id="PS50068">
    <property type="entry name" value="LDLRA_2"/>
    <property type="match status" value="7"/>
</dbReference>
<dbReference type="InterPro" id="IPR011042">
    <property type="entry name" value="6-blade_b-propeller_TolB-like"/>
</dbReference>
<evidence type="ECO:0000256" key="12">
    <source>
        <dbReference type="ARBA" id="ARBA00022737"/>
    </source>
</evidence>
<dbReference type="InterPro" id="IPR036055">
    <property type="entry name" value="LDL_receptor-like_sf"/>
</dbReference>
<dbReference type="GO" id="GO:0005905">
    <property type="term" value="C:clathrin-coated pit"/>
    <property type="evidence" value="ECO:0007669"/>
    <property type="project" value="UniProtKB-SubCell"/>
</dbReference>
<reference evidence="29" key="1">
    <citation type="journal article" date="2014" name="Nature">
        <title>Elephant shark genome provides unique insights into gnathostome evolution.</title>
        <authorList>
            <consortium name="International Elephant Shark Genome Sequencing Consortium"/>
            <person name="Venkatesh B."/>
            <person name="Lee A.P."/>
            <person name="Ravi V."/>
            <person name="Maurya A.K."/>
            <person name="Lian M.M."/>
            <person name="Swann J.B."/>
            <person name="Ohta Y."/>
            <person name="Flajnik M.F."/>
            <person name="Sutoh Y."/>
            <person name="Kasahara M."/>
            <person name="Hoon S."/>
            <person name="Gangu V."/>
            <person name="Roy S.W."/>
            <person name="Irimia M."/>
            <person name="Korzh V."/>
            <person name="Kondrychyn I."/>
            <person name="Lim Z.W."/>
            <person name="Tay B.H."/>
            <person name="Tohari S."/>
            <person name="Kong K.W."/>
            <person name="Ho S."/>
            <person name="Lorente-Galdos B."/>
            <person name="Quilez J."/>
            <person name="Marques-Bonet T."/>
            <person name="Raney B.J."/>
            <person name="Ingham P.W."/>
            <person name="Tay A."/>
            <person name="Hillier L.W."/>
            <person name="Minx P."/>
            <person name="Boehm T."/>
            <person name="Wilson R.K."/>
            <person name="Brenner S."/>
            <person name="Warren W.C."/>
        </authorList>
    </citation>
    <scope>NUCLEOTIDE SEQUENCE</scope>
    <source>
        <tissue evidence="29">Ovary</tissue>
    </source>
</reference>
<dbReference type="InterPro" id="IPR049883">
    <property type="entry name" value="NOTCH1_EGF-like"/>
</dbReference>
<dbReference type="InterPro" id="IPR000033">
    <property type="entry name" value="LDLR_classB_rpt"/>
</dbReference>
<dbReference type="InterPro" id="IPR002172">
    <property type="entry name" value="LDrepeatLR_classA_rpt"/>
</dbReference>
<keyword evidence="18" id="KW-1207">Sterol metabolism</keyword>
<dbReference type="PROSITE" id="PS01209">
    <property type="entry name" value="LDLRA_1"/>
    <property type="match status" value="4"/>
</dbReference>
<dbReference type="GO" id="GO:0034362">
    <property type="term" value="C:low-density lipoprotein particle"/>
    <property type="evidence" value="ECO:0007669"/>
    <property type="project" value="UniProtKB-KW"/>
</dbReference>
<feature type="signal peptide" evidence="27">
    <location>
        <begin position="1"/>
        <end position="26"/>
    </location>
</feature>
<dbReference type="GeneID" id="103187554"/>
<dbReference type="FunFam" id="2.10.25.10:FF:000052">
    <property type="entry name" value="low-density lipoprotein receptor isoform X1"/>
    <property type="match status" value="1"/>
</dbReference>
<keyword evidence="16 26" id="KW-0472">Membrane</keyword>
<evidence type="ECO:0000256" key="15">
    <source>
        <dbReference type="ARBA" id="ARBA00023098"/>
    </source>
</evidence>
<dbReference type="EMBL" id="JW863540">
    <property type="protein sequence ID" value="AFO96057.1"/>
    <property type="molecule type" value="mRNA"/>
</dbReference>
<feature type="disulfide bond" evidence="23">
    <location>
        <begin position="363"/>
        <end position="373"/>
    </location>
</feature>
<dbReference type="SUPFAM" id="SSF57196">
    <property type="entry name" value="EGF/Laminin"/>
    <property type="match status" value="1"/>
</dbReference>
<comment type="caution">
    <text evidence="23">Lacks conserved residue(s) required for the propagation of feature annotation.</text>
</comment>
<dbReference type="InterPro" id="IPR051221">
    <property type="entry name" value="LDLR-related"/>
</dbReference>
<feature type="disulfide bond" evidence="24">
    <location>
        <begin position="248"/>
        <end position="266"/>
    </location>
</feature>
<evidence type="ECO:0000256" key="16">
    <source>
        <dbReference type="ARBA" id="ARBA00023136"/>
    </source>
</evidence>
<dbReference type="InterPro" id="IPR018097">
    <property type="entry name" value="EGF_Ca-bd_CS"/>
</dbReference>
<evidence type="ECO:0000313" key="29">
    <source>
        <dbReference type="EMBL" id="AFO96057.1"/>
    </source>
</evidence>
<keyword evidence="14" id="KW-0445">Lipid transport</keyword>
<feature type="disulfide bond" evidence="24">
    <location>
        <begin position="115"/>
        <end position="127"/>
    </location>
</feature>
<dbReference type="FunFam" id="4.10.400.10:FF:000113">
    <property type="entry name" value="Low-density lipoprotein receptor-related protein 8"/>
    <property type="match status" value="1"/>
</dbReference>
<feature type="domain" description="EGF-like" evidence="28">
    <location>
        <begin position="359"/>
        <end position="398"/>
    </location>
</feature>
<dbReference type="CTD" id="387529"/>
<keyword evidence="19 29" id="KW-0675">Receptor</keyword>
<evidence type="ECO:0000256" key="2">
    <source>
        <dbReference type="ARBA" id="ARBA00004600"/>
    </source>
</evidence>
<dbReference type="GO" id="GO:0006869">
    <property type="term" value="P:lipid transport"/>
    <property type="evidence" value="ECO:0007669"/>
    <property type="project" value="UniProtKB-KW"/>
</dbReference>
<dbReference type="FunFam" id="2.120.10.30:FF:000002">
    <property type="entry name" value="low-density lipoprotein receptor isoform X1"/>
    <property type="match status" value="1"/>
</dbReference>
<evidence type="ECO:0000256" key="21">
    <source>
        <dbReference type="ARBA" id="ARBA00023180"/>
    </source>
</evidence>
<feature type="disulfide bond" evidence="24">
    <location>
        <begin position="33"/>
        <end position="45"/>
    </location>
</feature>
<dbReference type="PROSITE" id="PS50026">
    <property type="entry name" value="EGF_3"/>
    <property type="match status" value="1"/>
</dbReference>
<dbReference type="GO" id="GO:0008203">
    <property type="term" value="P:cholesterol metabolic process"/>
    <property type="evidence" value="ECO:0007669"/>
    <property type="project" value="UniProtKB-KW"/>
</dbReference>
<dbReference type="PROSITE" id="PS00010">
    <property type="entry name" value="ASX_HYDROXYL"/>
    <property type="match status" value="2"/>
</dbReference>
<proteinExistence type="evidence at transcript level"/>
<dbReference type="OrthoDB" id="664115at2759"/>
<dbReference type="FunFam" id="4.10.400.10:FF:000124">
    <property type="entry name" value="Low density lipoprotein receptor"/>
    <property type="match status" value="1"/>
</dbReference>
<sequence length="873" mass="97366">MERLRALVPLLLLITVTCLSPPPADGEVFTGLCEKGSFRCGNGRCIKDHWLCDGQSECEDGSDESVETCKNKTCSSTEFNCGGRINKCIPKTWVCDSQKDCESGIDEQNCPEKTCTTDEFRCNDGNCVSLTFVCDEEPDCQDGSDEVNCPVPTCSPEYFQCNSSMCIPRLWACDDDADCPDGSDEWPQNCGGRQPTKPVNPCTGLEFRCRSGDCIHMNWRCDGNEDCRDKSDEENCVVTTCRPDEFQCNDGTCIPGSQQCDKEYDCHDLSDEEGCMNVTKCEGPNKFKCKSGECIHMDKVCNQQRDCRDWTDEPLKECGQNECVNGNGGCSHICKDLKIGYSCLCRPGYRLVNKSKCEDVDECENMDKCSQICINLEGGYKCECNEGYQMDPVTKQCKAIGTVAYLFFTNRHEVRRLTLDRREYTQLIPSLKNVVALDMEVAENKIYWADLSQKKIYSVLMDKANNSSHHATVIGTEIQAPDGLAVDWIHGNIYWTDSAISTISVANTAGSKRKTLFRQELSKPRAIVVDPVHGFLYWTDWGSPAKIEKGGLNGVDRMTLVIDGIEWPNGITLDMLNQRLYWVDSKLHTLSSIGVDGSNRKTLITSEEKLAHPFSVTVFEDKVFWTDLDDNAIFSANRLTGENILTVIEDLEGPEDIVLYHHLKQPEGTNWCEKSQLPNGGCEHLCLPAPQINGHSPKYTCVCPDGQHLGPDMRQCFPGGDQRKVPVVRTTPRAIPNPARPAITKAPSASTKLPFVTTATRKVTQSKAVFPTVHEMNTVSQQAQNNIAAEATEQGHKRANALWIVLPLVLLSLLSAAVYFVWKNWKLKNTNSINFDNPVYQKTTEDDEIHIGRNQVGYTYPTRAVVSLEDDAA</sequence>
<feature type="disulfide bond" evidence="24">
    <location>
        <begin position="161"/>
        <end position="179"/>
    </location>
</feature>
<keyword evidence="10" id="KW-0427">LDL</keyword>
<dbReference type="PROSITE" id="PS01187">
    <property type="entry name" value="EGF_CA"/>
    <property type="match status" value="1"/>
</dbReference>
<dbReference type="PRINTS" id="PR00261">
    <property type="entry name" value="LDLRECEPTOR"/>
</dbReference>
<evidence type="ECO:0000256" key="25">
    <source>
        <dbReference type="PROSITE-ProRule" id="PRU00461"/>
    </source>
</evidence>
<dbReference type="SMART" id="SM00181">
    <property type="entry name" value="EGF"/>
    <property type="match status" value="4"/>
</dbReference>
<evidence type="ECO:0000256" key="9">
    <source>
        <dbReference type="ARBA" id="ARBA00022692"/>
    </source>
</evidence>
<evidence type="ECO:0000259" key="28">
    <source>
        <dbReference type="PROSITE" id="PS50026"/>
    </source>
</evidence>
<evidence type="ECO:0000256" key="23">
    <source>
        <dbReference type="PROSITE-ProRule" id="PRU00076"/>
    </source>
</evidence>
<organism evidence="29">
    <name type="scientific">Callorhinchus milii</name>
    <name type="common">Ghost shark</name>
    <dbReference type="NCBI Taxonomy" id="7868"/>
    <lineage>
        <taxon>Eukaryota</taxon>
        <taxon>Metazoa</taxon>
        <taxon>Chordata</taxon>
        <taxon>Craniata</taxon>
        <taxon>Vertebrata</taxon>
        <taxon>Chondrichthyes</taxon>
        <taxon>Holocephali</taxon>
        <taxon>Chimaeriformes</taxon>
        <taxon>Callorhinchidae</taxon>
        <taxon>Callorhinchus</taxon>
    </lineage>
</organism>
<feature type="disulfide bond" evidence="24">
    <location>
        <begin position="241"/>
        <end position="253"/>
    </location>
</feature>
<dbReference type="Pfam" id="PF00058">
    <property type="entry name" value="Ldl_recept_b"/>
    <property type="match status" value="5"/>
</dbReference>